<dbReference type="Proteomes" id="UP001480595">
    <property type="component" value="Unassembled WGS sequence"/>
</dbReference>
<keyword evidence="2" id="KW-1185">Reference proteome</keyword>
<name>A0ABR1V3L4_9PEZI</name>
<accession>A0ABR1V3L4</accession>
<evidence type="ECO:0000313" key="2">
    <source>
        <dbReference type="Proteomes" id="UP001480595"/>
    </source>
</evidence>
<evidence type="ECO:0000313" key="1">
    <source>
        <dbReference type="EMBL" id="KAK8064669.1"/>
    </source>
</evidence>
<dbReference type="GeneID" id="92091779"/>
<organism evidence="1 2">
    <name type="scientific">Apiospora phragmitis</name>
    <dbReference type="NCBI Taxonomy" id="2905665"/>
    <lineage>
        <taxon>Eukaryota</taxon>
        <taxon>Fungi</taxon>
        <taxon>Dikarya</taxon>
        <taxon>Ascomycota</taxon>
        <taxon>Pezizomycotina</taxon>
        <taxon>Sordariomycetes</taxon>
        <taxon>Xylariomycetidae</taxon>
        <taxon>Amphisphaeriales</taxon>
        <taxon>Apiosporaceae</taxon>
        <taxon>Apiospora</taxon>
    </lineage>
</organism>
<dbReference type="EMBL" id="JAQQWL010000007">
    <property type="protein sequence ID" value="KAK8064669.1"/>
    <property type="molecule type" value="Genomic_DNA"/>
</dbReference>
<dbReference type="SUPFAM" id="SSF52047">
    <property type="entry name" value="RNI-like"/>
    <property type="match status" value="1"/>
</dbReference>
<proteinExistence type="predicted"/>
<evidence type="ECO:0008006" key="3">
    <source>
        <dbReference type="Google" id="ProtNLM"/>
    </source>
</evidence>
<gene>
    <name evidence="1" type="ORF">PG994_007307</name>
</gene>
<reference evidence="1 2" key="1">
    <citation type="submission" date="2023-01" db="EMBL/GenBank/DDBJ databases">
        <title>Analysis of 21 Apiospora genomes using comparative genomics revels a genus with tremendous synthesis potential of carbohydrate active enzymes and secondary metabolites.</title>
        <authorList>
            <person name="Sorensen T."/>
        </authorList>
    </citation>
    <scope>NUCLEOTIDE SEQUENCE [LARGE SCALE GENOMIC DNA]</scope>
    <source>
        <strain evidence="1 2">CBS 135458</strain>
    </source>
</reference>
<sequence>MHDTINLLSIPNEILGQIFDAVQERASLETAARTCHALRDFAEARLYSHLSLEKRETLEALGKLVEARPQKARFVRRLDLVFSTVRYDNNLVGVTTADAVTTFPNLKSLTVESPRCNARSRGNPSDWGTDWPADMVLYLRLFESASLLSEPSGKDGPLQNLTSCQFTCPFWISTRARLWTDIALVTLHWSGAKDRFWYTTPSCPVFLLPNLEKLEMSCVVMEATEGDQELSRFEGKTNLKTLVFTQSVIHSDSLNLLLKLPKELCCLEVYEVAQHPITARMMSVIRSRDQLIRLSNNSLRQLTLSMRPHPLLSGAYLQPLQLDLSGLPSLESLQVGPHSSRSQDRWALVGQLPRNLALLRLAEFEHRLLARHDSILSDLRIGEVCSNRGAQGWGMAIDLATFRVSPYRHEAHRPPKMRNNIRSFEQSALELQPSRESPLELRITTARATSFIMPYLYREKRPQRVVRYISTRPDDDQFLARPYFERTGIPEDEADLQDQDNDMVEVFASEKVSQPLLSTTT</sequence>
<comment type="caution">
    <text evidence="1">The sequence shown here is derived from an EMBL/GenBank/DDBJ whole genome shotgun (WGS) entry which is preliminary data.</text>
</comment>
<protein>
    <recommendedName>
        <fullName evidence="3">F-box domain-containing protein</fullName>
    </recommendedName>
</protein>
<dbReference type="RefSeq" id="XP_066715658.1">
    <property type="nucleotide sequence ID" value="XM_066858716.1"/>
</dbReference>